<dbReference type="AlphaFoldDB" id="D1AP99"/>
<accession>D1AP99</accession>
<evidence type="ECO:0000313" key="4">
    <source>
        <dbReference type="Proteomes" id="UP000000845"/>
    </source>
</evidence>
<protein>
    <submittedName>
        <fullName evidence="3">ADP-heptose:LPS heptosyltransferase-like protein</fullName>
    </submittedName>
</protein>
<keyword evidence="1" id="KW-0328">Glycosyltransferase</keyword>
<keyword evidence="2" id="KW-0808">Transferase</keyword>
<dbReference type="PANTHER" id="PTHR30160">
    <property type="entry name" value="TETRAACYLDISACCHARIDE 4'-KINASE-RELATED"/>
    <property type="match status" value="1"/>
</dbReference>
<dbReference type="Proteomes" id="UP000000845">
    <property type="component" value="Chromosome"/>
</dbReference>
<dbReference type="Pfam" id="PF01075">
    <property type="entry name" value="Glyco_transf_9"/>
    <property type="match status" value="1"/>
</dbReference>
<proteinExistence type="predicted"/>
<dbReference type="STRING" id="526218.Sterm_3091"/>
<dbReference type="HOGENOM" id="CLU_038371_3_0_0"/>
<dbReference type="RefSeq" id="WP_012862515.1">
    <property type="nucleotide sequence ID" value="NC_013517.1"/>
</dbReference>
<evidence type="ECO:0000313" key="3">
    <source>
        <dbReference type="EMBL" id="ACZ09933.1"/>
    </source>
</evidence>
<name>D1AP99_SEBTE</name>
<evidence type="ECO:0000256" key="1">
    <source>
        <dbReference type="ARBA" id="ARBA00022676"/>
    </source>
</evidence>
<dbReference type="KEGG" id="str:Sterm_3091"/>
<evidence type="ECO:0000256" key="2">
    <source>
        <dbReference type="ARBA" id="ARBA00022679"/>
    </source>
</evidence>
<dbReference type="InterPro" id="IPR002201">
    <property type="entry name" value="Glyco_trans_9"/>
</dbReference>
<dbReference type="PANTHER" id="PTHR30160:SF7">
    <property type="entry name" value="ADP-HEPTOSE--LPS HEPTOSYLTRANSFERASE 2"/>
    <property type="match status" value="1"/>
</dbReference>
<keyword evidence="4" id="KW-1185">Reference proteome</keyword>
<reference evidence="4" key="1">
    <citation type="submission" date="2009-09" db="EMBL/GenBank/DDBJ databases">
        <title>The complete chromosome of Sebaldella termitidis ATCC 33386.</title>
        <authorList>
            <consortium name="US DOE Joint Genome Institute (JGI-PGF)"/>
            <person name="Lucas S."/>
            <person name="Copeland A."/>
            <person name="Lapidus A."/>
            <person name="Glavina del Rio T."/>
            <person name="Dalin E."/>
            <person name="Tice H."/>
            <person name="Bruce D."/>
            <person name="Goodwin L."/>
            <person name="Pitluck S."/>
            <person name="Kyrpides N."/>
            <person name="Mavromatis K."/>
            <person name="Ivanova N."/>
            <person name="Mikhailova N."/>
            <person name="Sims D."/>
            <person name="Meincke L."/>
            <person name="Brettin T."/>
            <person name="Detter J.C."/>
            <person name="Han C."/>
            <person name="Larimer F."/>
            <person name="Land M."/>
            <person name="Hauser L."/>
            <person name="Markowitz V."/>
            <person name="Cheng J.F."/>
            <person name="Hugenholtz P."/>
            <person name="Woyke T."/>
            <person name="Wu D."/>
            <person name="Eisen J.A."/>
        </authorList>
    </citation>
    <scope>NUCLEOTIDE SEQUENCE [LARGE SCALE GENOMIC DNA]</scope>
    <source>
        <strain evidence="4">ATCC 33386 / NCTC 11300</strain>
    </source>
</reference>
<dbReference type="CDD" id="cd03789">
    <property type="entry name" value="GT9_LPS_heptosyltransferase"/>
    <property type="match status" value="1"/>
</dbReference>
<dbReference type="SUPFAM" id="SSF53756">
    <property type="entry name" value="UDP-Glycosyltransferase/glycogen phosphorylase"/>
    <property type="match status" value="1"/>
</dbReference>
<organism evidence="3 4">
    <name type="scientific">Sebaldella termitidis (strain ATCC 33386 / NCTC 11300)</name>
    <dbReference type="NCBI Taxonomy" id="526218"/>
    <lineage>
        <taxon>Bacteria</taxon>
        <taxon>Fusobacteriati</taxon>
        <taxon>Fusobacteriota</taxon>
        <taxon>Fusobacteriia</taxon>
        <taxon>Fusobacteriales</taxon>
        <taxon>Leptotrichiaceae</taxon>
        <taxon>Sebaldella</taxon>
    </lineage>
</organism>
<dbReference type="Gene3D" id="3.40.50.2000">
    <property type="entry name" value="Glycogen Phosphorylase B"/>
    <property type="match status" value="2"/>
</dbReference>
<dbReference type="GO" id="GO:0005829">
    <property type="term" value="C:cytosol"/>
    <property type="evidence" value="ECO:0007669"/>
    <property type="project" value="TreeGrafter"/>
</dbReference>
<gene>
    <name evidence="3" type="ordered locus">Sterm_3091</name>
</gene>
<dbReference type="GO" id="GO:0009244">
    <property type="term" value="P:lipopolysaccharide core region biosynthetic process"/>
    <property type="evidence" value="ECO:0007669"/>
    <property type="project" value="TreeGrafter"/>
</dbReference>
<dbReference type="eggNOG" id="COG0859">
    <property type="taxonomic scope" value="Bacteria"/>
</dbReference>
<dbReference type="GO" id="GO:0008713">
    <property type="term" value="F:ADP-heptose-lipopolysaccharide heptosyltransferase activity"/>
    <property type="evidence" value="ECO:0007669"/>
    <property type="project" value="TreeGrafter"/>
</dbReference>
<reference evidence="3 4" key="2">
    <citation type="journal article" date="2010" name="Stand. Genomic Sci.">
        <title>Complete genome sequence of Sebaldella termitidis type strain (NCTC 11300).</title>
        <authorList>
            <person name="Harmon-Smith M."/>
            <person name="Celia L."/>
            <person name="Chertkov O."/>
            <person name="Lapidus A."/>
            <person name="Copeland A."/>
            <person name="Glavina Del Rio T."/>
            <person name="Nolan M."/>
            <person name="Lucas S."/>
            <person name="Tice H."/>
            <person name="Cheng J.F."/>
            <person name="Han C."/>
            <person name="Detter J.C."/>
            <person name="Bruce D."/>
            <person name="Goodwin L."/>
            <person name="Pitluck S."/>
            <person name="Pati A."/>
            <person name="Liolios K."/>
            <person name="Ivanova N."/>
            <person name="Mavromatis K."/>
            <person name="Mikhailova N."/>
            <person name="Chen A."/>
            <person name="Palaniappan K."/>
            <person name="Land M."/>
            <person name="Hauser L."/>
            <person name="Chang Y.J."/>
            <person name="Jeffries C.D."/>
            <person name="Brettin T."/>
            <person name="Goker M."/>
            <person name="Beck B."/>
            <person name="Bristow J."/>
            <person name="Eisen J.A."/>
            <person name="Markowitz V."/>
            <person name="Hugenholtz P."/>
            <person name="Kyrpides N.C."/>
            <person name="Klenk H.P."/>
            <person name="Chen F."/>
        </authorList>
    </citation>
    <scope>NUCLEOTIDE SEQUENCE [LARGE SCALE GENOMIC DNA]</scope>
    <source>
        <strain evidence="4">ATCC 33386 / NCTC 11300</strain>
    </source>
</reference>
<dbReference type="EMBL" id="CP001739">
    <property type="protein sequence ID" value="ACZ09933.1"/>
    <property type="molecule type" value="Genomic_DNA"/>
</dbReference>
<dbReference type="CAZy" id="GT9">
    <property type="family name" value="Glycosyltransferase Family 9"/>
</dbReference>
<sequence length="359" mass="42035">MESKRALIISFSGIGDAVLTEVLCENLKQMFPEITVDMVVKDNSFPLFLNNSAVDNVIPYFNNERKNYLEYIKKTWNVMKKKYDIILDVESTPRSELFSLFGKKADYRAGWYKVSKHKFLWMKVKRGFFYNNKIVRDNKESVTKNLTKFLDPLIKISSLENYKKTFDFKICITDEEKQEMRKIMKEAGIDFSKPVIMCAVNSVSNGKRWRKDYMTEVLKYILNNYDYQLLLFYTPNEKEYTVNLAEELQNDRVFYSIETKDVRDLAKLMANSDYYFGNEGGARHIAQAVELPGFAVFSPDASKKDWLVNNGNTDYDGIEARDILGDSVYSMSEHERYDVITPQEVIKRLEPKLLKLRKN</sequence>
<dbReference type="InterPro" id="IPR051199">
    <property type="entry name" value="LPS_LOS_Heptosyltrfase"/>
</dbReference>